<evidence type="ECO:0000313" key="1">
    <source>
        <dbReference type="EMBL" id="CAH2061550.1"/>
    </source>
</evidence>
<accession>A0AAU9SCT3</accession>
<dbReference type="AlphaFoldDB" id="A0AAU9SCT3"/>
<proteinExistence type="predicted"/>
<sequence length="155" mass="17609">MVEMVNESLAECSQRKRRGKVKRKRMSDNVDCVCVVENVLYAFFRSSGLMWFDTKINAWRSLEGAKVQYLFPVDAMAEYDGKLAVFGLSSSAMERYTSSSVMERYTYTYTNNNVQCVLIALHRVGEMIRGTIEWSGAVATVPRLFALLHCLVASH</sequence>
<keyword evidence="2" id="KW-1185">Reference proteome</keyword>
<name>A0AAU9SCT3_THLAR</name>
<evidence type="ECO:0008006" key="3">
    <source>
        <dbReference type="Google" id="ProtNLM"/>
    </source>
</evidence>
<dbReference type="Proteomes" id="UP000836841">
    <property type="component" value="Chromosome 4"/>
</dbReference>
<organism evidence="1 2">
    <name type="scientific">Thlaspi arvense</name>
    <name type="common">Field penny-cress</name>
    <dbReference type="NCBI Taxonomy" id="13288"/>
    <lineage>
        <taxon>Eukaryota</taxon>
        <taxon>Viridiplantae</taxon>
        <taxon>Streptophyta</taxon>
        <taxon>Embryophyta</taxon>
        <taxon>Tracheophyta</taxon>
        <taxon>Spermatophyta</taxon>
        <taxon>Magnoliopsida</taxon>
        <taxon>eudicotyledons</taxon>
        <taxon>Gunneridae</taxon>
        <taxon>Pentapetalae</taxon>
        <taxon>rosids</taxon>
        <taxon>malvids</taxon>
        <taxon>Brassicales</taxon>
        <taxon>Brassicaceae</taxon>
        <taxon>Thlaspideae</taxon>
        <taxon>Thlaspi</taxon>
    </lineage>
</organism>
<reference evidence="1 2" key="1">
    <citation type="submission" date="2022-03" db="EMBL/GenBank/DDBJ databases">
        <authorList>
            <person name="Nunn A."/>
            <person name="Chopra R."/>
            <person name="Nunn A."/>
            <person name="Contreras Garrido A."/>
        </authorList>
    </citation>
    <scope>NUCLEOTIDE SEQUENCE [LARGE SCALE GENOMIC DNA]</scope>
</reference>
<dbReference type="InterPro" id="IPR015915">
    <property type="entry name" value="Kelch-typ_b-propeller"/>
</dbReference>
<dbReference type="EMBL" id="OU466860">
    <property type="protein sequence ID" value="CAH2061550.1"/>
    <property type="molecule type" value="Genomic_DNA"/>
</dbReference>
<protein>
    <recommendedName>
        <fullName evidence="3">F-box/kelch-repeat protein</fullName>
    </recommendedName>
</protein>
<gene>
    <name evidence="1" type="ORF">TAV2_LOCUS12438</name>
</gene>
<dbReference type="SUPFAM" id="SSF117281">
    <property type="entry name" value="Kelch motif"/>
    <property type="match status" value="1"/>
</dbReference>
<evidence type="ECO:0000313" key="2">
    <source>
        <dbReference type="Proteomes" id="UP000836841"/>
    </source>
</evidence>